<dbReference type="AlphaFoldDB" id="A0A8S3D3J8"/>
<dbReference type="EMBL" id="CAJOBH010190825">
    <property type="protein sequence ID" value="CAF4963699.1"/>
    <property type="molecule type" value="Genomic_DNA"/>
</dbReference>
<sequence length="39" mass="4599">MGPTAFVHSQTLDEFREKRKQMVENNYTTTHWSTELVVS</sequence>
<reference evidence="1" key="1">
    <citation type="submission" date="2021-02" db="EMBL/GenBank/DDBJ databases">
        <authorList>
            <person name="Nowell W R."/>
        </authorList>
    </citation>
    <scope>NUCLEOTIDE SEQUENCE</scope>
</reference>
<gene>
    <name evidence="1" type="ORF">BYL167_LOCUS54372</name>
</gene>
<name>A0A8S3D3J8_9BILA</name>
<protein>
    <submittedName>
        <fullName evidence="1">Uncharacterized protein</fullName>
    </submittedName>
</protein>
<evidence type="ECO:0000313" key="1">
    <source>
        <dbReference type="EMBL" id="CAF4963699.1"/>
    </source>
</evidence>
<feature type="non-terminal residue" evidence="1">
    <location>
        <position position="39"/>
    </location>
</feature>
<dbReference type="Proteomes" id="UP000681967">
    <property type="component" value="Unassembled WGS sequence"/>
</dbReference>
<comment type="caution">
    <text evidence="1">The sequence shown here is derived from an EMBL/GenBank/DDBJ whole genome shotgun (WGS) entry which is preliminary data.</text>
</comment>
<evidence type="ECO:0000313" key="2">
    <source>
        <dbReference type="Proteomes" id="UP000681967"/>
    </source>
</evidence>
<proteinExistence type="predicted"/>
<accession>A0A8S3D3J8</accession>
<organism evidence="1 2">
    <name type="scientific">Rotaria magnacalcarata</name>
    <dbReference type="NCBI Taxonomy" id="392030"/>
    <lineage>
        <taxon>Eukaryota</taxon>
        <taxon>Metazoa</taxon>
        <taxon>Spiralia</taxon>
        <taxon>Gnathifera</taxon>
        <taxon>Rotifera</taxon>
        <taxon>Eurotatoria</taxon>
        <taxon>Bdelloidea</taxon>
        <taxon>Philodinida</taxon>
        <taxon>Philodinidae</taxon>
        <taxon>Rotaria</taxon>
    </lineage>
</organism>